<accession>A0A1I1QA13</accession>
<dbReference type="AlphaFoldDB" id="A0A1I1QA13"/>
<organism evidence="1 2">
    <name type="scientific">Massilia yuzhufengensis</name>
    <dbReference type="NCBI Taxonomy" id="1164594"/>
    <lineage>
        <taxon>Bacteria</taxon>
        <taxon>Pseudomonadati</taxon>
        <taxon>Pseudomonadota</taxon>
        <taxon>Betaproteobacteria</taxon>
        <taxon>Burkholderiales</taxon>
        <taxon>Oxalobacteraceae</taxon>
        <taxon>Telluria group</taxon>
        <taxon>Massilia</taxon>
    </lineage>
</organism>
<evidence type="ECO:0000313" key="2">
    <source>
        <dbReference type="Proteomes" id="UP000198639"/>
    </source>
</evidence>
<gene>
    <name evidence="1" type="ORF">SAMN05216204_11788</name>
</gene>
<dbReference type="OrthoDB" id="8756800at2"/>
<protein>
    <submittedName>
        <fullName evidence="1">Uncharacterized protein</fullName>
    </submittedName>
</protein>
<keyword evidence="2" id="KW-1185">Reference proteome</keyword>
<reference evidence="2" key="1">
    <citation type="submission" date="2016-10" db="EMBL/GenBank/DDBJ databases">
        <authorList>
            <person name="Varghese N."/>
            <person name="Submissions S."/>
        </authorList>
    </citation>
    <scope>NUCLEOTIDE SEQUENCE [LARGE SCALE GENOMIC DNA]</scope>
    <source>
        <strain evidence="2">CGMCC 1.12041</strain>
    </source>
</reference>
<evidence type="ECO:0000313" key="1">
    <source>
        <dbReference type="EMBL" id="SFD14970.1"/>
    </source>
</evidence>
<name>A0A1I1QA13_9BURK</name>
<dbReference type="RefSeq" id="WP_143084601.1">
    <property type="nucleotide sequence ID" value="NZ_FOLD01000017.1"/>
</dbReference>
<dbReference type="EMBL" id="FOLD01000017">
    <property type="protein sequence ID" value="SFD14970.1"/>
    <property type="molecule type" value="Genomic_DNA"/>
</dbReference>
<dbReference type="Proteomes" id="UP000198639">
    <property type="component" value="Unassembled WGS sequence"/>
</dbReference>
<sequence>MRITFTPGQVVMLIGRAERQLEQIVAESIREVGTGRNIARSAHHALHETVVTLTRLYREQVPDGAPVATRIARAYAKGADARSGAPTLACVRTILTIMGEARALVALAPQPEARHGPANMTIG</sequence>
<dbReference type="STRING" id="1164594.SAMN05216204_11788"/>
<proteinExistence type="predicted"/>